<organism evidence="1 2">
    <name type="scientific">Phytophthora rubi</name>
    <dbReference type="NCBI Taxonomy" id="129364"/>
    <lineage>
        <taxon>Eukaryota</taxon>
        <taxon>Sar</taxon>
        <taxon>Stramenopiles</taxon>
        <taxon>Oomycota</taxon>
        <taxon>Peronosporomycetes</taxon>
        <taxon>Peronosporales</taxon>
        <taxon>Peronosporaceae</taxon>
        <taxon>Phytophthora</taxon>
    </lineage>
</organism>
<comment type="caution">
    <text evidence="1">The sequence shown here is derived from an EMBL/GenBank/DDBJ whole genome shotgun (WGS) entry which is preliminary data.</text>
</comment>
<sequence length="122" mass="13823">MSRKSKVSEWQVLCQSWRAILNNFNNDPAGYRERVRLARKRYERFSKRPKIERLYQGVVEVGIPCAVPSGIVCERFQPGAVRLSERDLNGYTGIRVPKELKTLCANLIVQLSASAEGISQGL</sequence>
<dbReference type="EMBL" id="QXFV01001131">
    <property type="protein sequence ID" value="KAE9014292.1"/>
    <property type="molecule type" value="Genomic_DNA"/>
</dbReference>
<evidence type="ECO:0000313" key="2">
    <source>
        <dbReference type="Proteomes" id="UP000429607"/>
    </source>
</evidence>
<name>A0A6A3L3V8_9STRA</name>
<dbReference type="Proteomes" id="UP000429607">
    <property type="component" value="Unassembled WGS sequence"/>
</dbReference>
<reference evidence="1 2" key="1">
    <citation type="submission" date="2018-09" db="EMBL/GenBank/DDBJ databases">
        <title>Genomic investigation of the strawberry pathogen Phytophthora fragariae indicates pathogenicity is determined by transcriptional variation in three key races.</title>
        <authorList>
            <person name="Adams T.M."/>
            <person name="Armitage A.D."/>
            <person name="Sobczyk M.K."/>
            <person name="Bates H.J."/>
            <person name="Dunwell J.M."/>
            <person name="Nellist C.F."/>
            <person name="Harrison R.J."/>
        </authorList>
    </citation>
    <scope>NUCLEOTIDE SEQUENCE [LARGE SCALE GENOMIC DNA]</scope>
    <source>
        <strain evidence="1 2">SCRP249</strain>
    </source>
</reference>
<evidence type="ECO:0000313" key="1">
    <source>
        <dbReference type="EMBL" id="KAE9014292.1"/>
    </source>
</evidence>
<accession>A0A6A3L3V8</accession>
<proteinExistence type="predicted"/>
<dbReference type="AlphaFoldDB" id="A0A6A3L3V8"/>
<gene>
    <name evidence="1" type="ORF">PR001_g15176</name>
</gene>
<protein>
    <submittedName>
        <fullName evidence="1">Uncharacterized protein</fullName>
    </submittedName>
</protein>